<dbReference type="InterPro" id="IPR011041">
    <property type="entry name" value="Quinoprot_gluc/sorb_DH_b-prop"/>
</dbReference>
<dbReference type="Gene3D" id="2.120.10.30">
    <property type="entry name" value="TolB, C-terminal domain"/>
    <property type="match status" value="1"/>
</dbReference>
<protein>
    <submittedName>
        <fullName evidence="1 2">Uncharacterized protein</fullName>
    </submittedName>
</protein>
<evidence type="ECO:0000313" key="2">
    <source>
        <dbReference type="EnsemblProtists" id="EKX50698"/>
    </source>
</evidence>
<dbReference type="EnsemblProtists" id="EKX50698">
    <property type="protein sequence ID" value="EKX50698"/>
    <property type="gene ID" value="GUITHDRAFT_134836"/>
</dbReference>
<dbReference type="GeneID" id="17307702"/>
<dbReference type="KEGG" id="gtt:GUITHDRAFT_134836"/>
<dbReference type="OrthoDB" id="10658542at2759"/>
<dbReference type="RefSeq" id="XP_005837678.1">
    <property type="nucleotide sequence ID" value="XM_005837621.1"/>
</dbReference>
<dbReference type="SUPFAM" id="SSF50969">
    <property type="entry name" value="YVTN repeat-like/Quinoprotein amine dehydrogenase"/>
    <property type="match status" value="1"/>
</dbReference>
<organism evidence="1">
    <name type="scientific">Guillardia theta (strain CCMP2712)</name>
    <name type="common">Cryptophyte</name>
    <dbReference type="NCBI Taxonomy" id="905079"/>
    <lineage>
        <taxon>Eukaryota</taxon>
        <taxon>Cryptophyceae</taxon>
        <taxon>Pyrenomonadales</taxon>
        <taxon>Geminigeraceae</taxon>
        <taxon>Guillardia</taxon>
    </lineage>
</organism>
<reference evidence="1 3" key="1">
    <citation type="journal article" date="2012" name="Nature">
        <title>Algal genomes reveal evolutionary mosaicism and the fate of nucleomorphs.</title>
        <authorList>
            <consortium name="DOE Joint Genome Institute"/>
            <person name="Curtis B.A."/>
            <person name="Tanifuji G."/>
            <person name="Burki F."/>
            <person name="Gruber A."/>
            <person name="Irimia M."/>
            <person name="Maruyama S."/>
            <person name="Arias M.C."/>
            <person name="Ball S.G."/>
            <person name="Gile G.H."/>
            <person name="Hirakawa Y."/>
            <person name="Hopkins J.F."/>
            <person name="Kuo A."/>
            <person name="Rensing S.A."/>
            <person name="Schmutz J."/>
            <person name="Symeonidi A."/>
            <person name="Elias M."/>
            <person name="Eveleigh R.J."/>
            <person name="Herman E.K."/>
            <person name="Klute M.J."/>
            <person name="Nakayama T."/>
            <person name="Obornik M."/>
            <person name="Reyes-Prieto A."/>
            <person name="Armbrust E.V."/>
            <person name="Aves S.J."/>
            <person name="Beiko R.G."/>
            <person name="Coutinho P."/>
            <person name="Dacks J.B."/>
            <person name="Durnford D.G."/>
            <person name="Fast N.M."/>
            <person name="Green B.R."/>
            <person name="Grisdale C.J."/>
            <person name="Hempel F."/>
            <person name="Henrissat B."/>
            <person name="Hoppner M.P."/>
            <person name="Ishida K."/>
            <person name="Kim E."/>
            <person name="Koreny L."/>
            <person name="Kroth P.G."/>
            <person name="Liu Y."/>
            <person name="Malik S.B."/>
            <person name="Maier U.G."/>
            <person name="McRose D."/>
            <person name="Mock T."/>
            <person name="Neilson J.A."/>
            <person name="Onodera N.T."/>
            <person name="Poole A.M."/>
            <person name="Pritham E.J."/>
            <person name="Richards T.A."/>
            <person name="Rocap G."/>
            <person name="Roy S.W."/>
            <person name="Sarai C."/>
            <person name="Schaack S."/>
            <person name="Shirato S."/>
            <person name="Slamovits C.H."/>
            <person name="Spencer D.F."/>
            <person name="Suzuki S."/>
            <person name="Worden A.Z."/>
            <person name="Zauner S."/>
            <person name="Barry K."/>
            <person name="Bell C."/>
            <person name="Bharti A.K."/>
            <person name="Crow J.A."/>
            <person name="Grimwood J."/>
            <person name="Kramer R."/>
            <person name="Lindquist E."/>
            <person name="Lucas S."/>
            <person name="Salamov A."/>
            <person name="McFadden G.I."/>
            <person name="Lane C.E."/>
            <person name="Keeling P.J."/>
            <person name="Gray M.W."/>
            <person name="Grigoriev I.V."/>
            <person name="Archibald J.M."/>
        </authorList>
    </citation>
    <scope>NUCLEOTIDE SEQUENCE</scope>
    <source>
        <strain evidence="1 3">CCMP2712</strain>
    </source>
</reference>
<dbReference type="SUPFAM" id="SSF50952">
    <property type="entry name" value="Soluble quinoprotein glucose dehydrogenase"/>
    <property type="match status" value="1"/>
</dbReference>
<dbReference type="InterPro" id="IPR011044">
    <property type="entry name" value="Quino_amine_DH_bsu"/>
</dbReference>
<accession>L1JRH7</accession>
<sequence>MAAWLCVEGAEVVPSLALEEMVDIVAGSGSQSRQRIGAKLASKEQSDHVTKLKHKLSRKKTSGMSAIRSNNFLLSPIAPLSCFLRVNASWSMFQESRYIEHSQGIPGTSSVIAVVSNEESALVNYLRQFPDLYNFVANSQQLFGMEGRKIVRVDMETNKILWEAGSGQVGSADGTATASSFSSSITGLAWAPSCTQGEVCSVHGAREGFFQQQGMQNWIYVADSGNCLIRLVDFASGATRTKWGRGCLNGTDAQDPNLYTDSPIPSKNVLGSHLSIAWVSWKFFIVADRDANRIRMFVTSQHQGLSPLAGRKVVKMCGESVKDFAEDVRSSYRRLRILRFEYEDQLFSPYGGLQLSPDGQFLLSGSTPQRGQAQTEEIKRSLQDLRAMLEEHKRVVVTDGGRWIRLVETSELKKLMR</sequence>
<dbReference type="HOGENOM" id="CLU_659627_0_0_1"/>
<dbReference type="EMBL" id="JH992977">
    <property type="protein sequence ID" value="EKX50698.1"/>
    <property type="molecule type" value="Genomic_DNA"/>
</dbReference>
<evidence type="ECO:0000313" key="1">
    <source>
        <dbReference type="EMBL" id="EKX50698.1"/>
    </source>
</evidence>
<dbReference type="PaxDb" id="55529-EKX50698"/>
<dbReference type="InterPro" id="IPR011042">
    <property type="entry name" value="6-blade_b-propeller_TolB-like"/>
</dbReference>
<dbReference type="AlphaFoldDB" id="L1JRH7"/>
<gene>
    <name evidence="1" type="ORF">GUITHDRAFT_134836</name>
</gene>
<dbReference type="Proteomes" id="UP000011087">
    <property type="component" value="Unassembled WGS sequence"/>
</dbReference>
<reference evidence="2" key="3">
    <citation type="submission" date="2015-06" db="UniProtKB">
        <authorList>
            <consortium name="EnsemblProtists"/>
        </authorList>
    </citation>
    <scope>IDENTIFICATION</scope>
</reference>
<name>L1JRH7_GUITC</name>
<keyword evidence="3" id="KW-1185">Reference proteome</keyword>
<evidence type="ECO:0000313" key="3">
    <source>
        <dbReference type="Proteomes" id="UP000011087"/>
    </source>
</evidence>
<reference evidence="3" key="2">
    <citation type="submission" date="2012-11" db="EMBL/GenBank/DDBJ databases">
        <authorList>
            <person name="Kuo A."/>
            <person name="Curtis B.A."/>
            <person name="Tanifuji G."/>
            <person name="Burki F."/>
            <person name="Gruber A."/>
            <person name="Irimia M."/>
            <person name="Maruyama S."/>
            <person name="Arias M.C."/>
            <person name="Ball S.G."/>
            <person name="Gile G.H."/>
            <person name="Hirakawa Y."/>
            <person name="Hopkins J.F."/>
            <person name="Rensing S.A."/>
            <person name="Schmutz J."/>
            <person name="Symeonidi A."/>
            <person name="Elias M."/>
            <person name="Eveleigh R.J."/>
            <person name="Herman E.K."/>
            <person name="Klute M.J."/>
            <person name="Nakayama T."/>
            <person name="Obornik M."/>
            <person name="Reyes-Prieto A."/>
            <person name="Armbrust E.V."/>
            <person name="Aves S.J."/>
            <person name="Beiko R.G."/>
            <person name="Coutinho P."/>
            <person name="Dacks J.B."/>
            <person name="Durnford D.G."/>
            <person name="Fast N.M."/>
            <person name="Green B.R."/>
            <person name="Grisdale C."/>
            <person name="Hempe F."/>
            <person name="Henrissat B."/>
            <person name="Hoppner M.P."/>
            <person name="Ishida K.-I."/>
            <person name="Kim E."/>
            <person name="Koreny L."/>
            <person name="Kroth P.G."/>
            <person name="Liu Y."/>
            <person name="Malik S.-B."/>
            <person name="Maier U.G."/>
            <person name="McRose D."/>
            <person name="Mock T."/>
            <person name="Neilson J.A."/>
            <person name="Onodera N.T."/>
            <person name="Poole A.M."/>
            <person name="Pritham E.J."/>
            <person name="Richards T.A."/>
            <person name="Rocap G."/>
            <person name="Roy S.W."/>
            <person name="Sarai C."/>
            <person name="Schaack S."/>
            <person name="Shirato S."/>
            <person name="Slamovits C.H."/>
            <person name="Spencer D.F."/>
            <person name="Suzuki S."/>
            <person name="Worden A.Z."/>
            <person name="Zauner S."/>
            <person name="Barry K."/>
            <person name="Bell C."/>
            <person name="Bharti A.K."/>
            <person name="Crow J.A."/>
            <person name="Grimwood J."/>
            <person name="Kramer R."/>
            <person name="Lindquist E."/>
            <person name="Lucas S."/>
            <person name="Salamov A."/>
            <person name="McFadden G.I."/>
            <person name="Lane C.E."/>
            <person name="Keeling P.J."/>
            <person name="Gray M.W."/>
            <person name="Grigoriev I.V."/>
            <person name="Archibald J.M."/>
        </authorList>
    </citation>
    <scope>NUCLEOTIDE SEQUENCE</scope>
    <source>
        <strain evidence="3">CCMP2712</strain>
    </source>
</reference>
<proteinExistence type="predicted"/>